<dbReference type="SUPFAM" id="SSF48097">
    <property type="entry name" value="Regulator of G-protein signaling, RGS"/>
    <property type="match status" value="2"/>
</dbReference>
<dbReference type="InterPro" id="IPR018488">
    <property type="entry name" value="cNMP-bd_CS"/>
</dbReference>
<dbReference type="CDD" id="cd06257">
    <property type="entry name" value="DnaJ"/>
    <property type="match status" value="1"/>
</dbReference>
<dbReference type="SUPFAM" id="SSF51206">
    <property type="entry name" value="cAMP-binding domain-like"/>
    <property type="match status" value="3"/>
</dbReference>
<dbReference type="PANTHER" id="PTHR10845:SF192">
    <property type="entry name" value="DOUBLE HIT, ISOFORM B"/>
    <property type="match status" value="1"/>
</dbReference>
<dbReference type="PRINTS" id="PR01301">
    <property type="entry name" value="RGSPROTEIN"/>
</dbReference>
<dbReference type="InterPro" id="IPR036869">
    <property type="entry name" value="J_dom_sf"/>
</dbReference>
<dbReference type="PROSITE" id="PS50076">
    <property type="entry name" value="DNAJ_2"/>
    <property type="match status" value="1"/>
</dbReference>
<dbReference type="InterPro" id="IPR000595">
    <property type="entry name" value="cNMP-bd_dom"/>
</dbReference>
<comment type="caution">
    <text evidence="6">The sequence shown here is derived from an EMBL/GenBank/DDBJ whole genome shotgun (WGS) entry which is preliminary data.</text>
</comment>
<dbReference type="GO" id="GO:0005524">
    <property type="term" value="F:ATP binding"/>
    <property type="evidence" value="ECO:0007669"/>
    <property type="project" value="InterPro"/>
</dbReference>
<dbReference type="InterPro" id="IPR014710">
    <property type="entry name" value="RmlC-like_jellyroll"/>
</dbReference>
<keyword evidence="7" id="KW-1185">Reference proteome</keyword>
<dbReference type="Gene3D" id="1.10.167.10">
    <property type="entry name" value="Regulator of G-protein Signalling 4, domain 2"/>
    <property type="match status" value="2"/>
</dbReference>
<dbReference type="PROSITE" id="PS00636">
    <property type="entry name" value="DNAJ_1"/>
    <property type="match status" value="1"/>
</dbReference>
<proteinExistence type="predicted"/>
<dbReference type="SUPFAM" id="SSF56112">
    <property type="entry name" value="Protein kinase-like (PK-like)"/>
    <property type="match status" value="1"/>
</dbReference>
<dbReference type="Pfam" id="PF00226">
    <property type="entry name" value="DnaJ"/>
    <property type="match status" value="1"/>
</dbReference>
<reference evidence="6 7" key="1">
    <citation type="journal article" date="2014" name="Genome Biol. Evol.">
        <title>The secreted proteins of Achlya hypogyna and Thraustotheca clavata identify the ancestral oomycete secretome and reveal gene acquisitions by horizontal gene transfer.</title>
        <authorList>
            <person name="Misner I."/>
            <person name="Blouin N."/>
            <person name="Leonard G."/>
            <person name="Richards T.A."/>
            <person name="Lane C.E."/>
        </authorList>
    </citation>
    <scope>NUCLEOTIDE SEQUENCE [LARGE SCALE GENOMIC DNA]</scope>
    <source>
        <strain evidence="6 7">ATCC 34112</strain>
    </source>
</reference>
<feature type="region of interest" description="Disordered" evidence="1">
    <location>
        <begin position="2123"/>
        <end position="2148"/>
    </location>
</feature>
<dbReference type="PROSITE" id="PS00889">
    <property type="entry name" value="CNMP_BINDING_2"/>
    <property type="match status" value="1"/>
</dbReference>
<dbReference type="SUPFAM" id="SSF46565">
    <property type="entry name" value="Chaperone J-domain"/>
    <property type="match status" value="1"/>
</dbReference>
<dbReference type="Gene3D" id="2.60.120.10">
    <property type="entry name" value="Jelly Rolls"/>
    <property type="match status" value="3"/>
</dbReference>
<gene>
    <name evidence="6" type="ORF">THRCLA_08021</name>
</gene>
<dbReference type="PROSITE" id="PS50011">
    <property type="entry name" value="PROTEIN_KINASE_DOM"/>
    <property type="match status" value="1"/>
</dbReference>
<sequence length="2247" mass="255605">MAMADEAEKAFENTAEWLRAAQVLAKTLREFVQLQAKHKDELRSFAEIANARLEQVQPASTTCHGSGLFLSRVSALFAQVSSAQDEMCVNLPLDIDELEKELEIHATRLTTMQKEARERNLTFQKMKMQYRTSLETFMASFNMASKALEQGMNKDGIDPNIFEILDSDDKAEIKTGRETKAVEQIAMQIRASKNAKNACVAQYKSFRKIASEYIRSLESIHLNQQQLECDCTQTITSIVQKFIVGYMSLIKNMEYDTVQLNQQIEEESQRTSEEEPLVHLISKEIQAEMQAMAPPISAPLELPYFLEQYFPTTSLFDTKDDNIVQIYDGVLPFQNDRKLAIANLMPLGMTRQKKIDRMKDAVWGSSILASLFCMRSVYHLSRISVDLNLPLNAEIITSDFEFVLVYDGNFTAEIHGIGLVEFRVSLHRRRDHSRTVYEDQQSLTQFFLENNTTKEYYPEEVLICHMKESYIDQKNIYVVRMLIPKGSANDFVAKSFLATNIVATSRVKLMGLHIGATNSMRFIGWTSSRKIATRGRSIQDDRIALRDDCSQVMKASPFFADIPAKDLMQLADLGTISIIEPNKRLMEENEVGGCEMSILLTGSVAVYQHNSEQMISKKVAMLESGACIGEMSFLIHMPRTATLVTATECMLMSIDGTLFLKFLKSYPQVHEKLRCMLNERLVQNAVLQHTVPFFQAIPYNKLMEWARLCFIEDNVPEKVIVLPVVGRPKFSILISGSVEHTAAHTGKSKISTSGYYGTFSRLRLLTPGPWEAFDRIFDSAELAAIHIRLYQYNCDVIPILDNPISYESYLRFVSSEFSQENLLFVLAVQNYRAFPSIDSAVRLYHEFVAATAIQQVNLEAKLRHEILNTIESRTFIPGEKSPRLVAIFERAYDEIIRLMRKDSFPRFKKSKYFSEILTNFQIFQHTVNSPLQDNAVKEQEDIHRRFNNSLSKVNEREAKRKQAKYAFFGAKSPGMGVICSSLSYGQKQDVWGSSLLSPLFVEEDLDSLGGYSVFHSIHPGFPIISPRCKIALLYEGKITALIPQLGSVSFNVSSTHKYSGVHKFGKGNLAVSRFFQHRHQMSNASNQFTIDTEEMLISMNTNASNEYLLRLCITKTDANEVVIKSYRATSIQVLDRCKLLALEKPSASLAYNAPGVYYLMNNVLNSDSLTLLRSVSFFNDIADEKLLRLADLSTISLLAPECVVFRENDEEGSEMFITLAGTLEVSSIQNGTSIVLAKLRAGSCFGEMALLTRVPRAATIKVLENAMLLSIERNSFLEFLDENPEVRSKLKSLLQERFMKKALSSNIVPFFQAIDFQHLIDLSHNFIVEDTIQSGDIILTPETYGSKFCIIICGSVDAINCVGDSKMTTELHPGSYFGTFGSLLHSTSVAHTVVAKSSCVLFTCPIEISSKVIGSSPIAYAEIYIRWLRENCELKHVMVHPTAHTFLTTFCKSEFSEENALFLMDIDTYTKMSSPVDRRKMACYLYETYISETAPKQVNIDHQMRENVLQQLKLICASDIMNESEEMEIELTMFEPAKNEITRLMVKDSFPRFKRSPYFAQMLEAFAPYSHARHISLADAVTQFKEKIVLSPRENDNQDKHAMGQAAGGPMPIAAATASNCIEKHKEIENDMSLSNAILFARKFTQRHPLFVWREDETLLRNMGIRPFKYAFLVDFHDLTGTANSCVLLSLMPTQESLLCHQSMSLTTYKLKALLVALKHPNLLPILDVHHAIEPYASSECMQRPGILIAQPFIPSGSLKDLLYEKANPRGSYTTKYALRRASSGLPRLQVSRYARQVLHGLAALRSKGIICEHLKTSNIIIDNGVARISDIFNTLLCLDRDTTLRNYTLPLESSVDVDFLLFGHCLYEMACGQELGAVAPTEKDLNEFHPEIAQVLQIIFVRDTPEEITIDLLLDLPLFASNDSLPPHPIRLDGQMKSIIKTSMRINQTRRQAHRIQYEEEQTVEEARRIAETSHEDKLKGHHQRFRAKKSSKRSRFRASCVNYSQSKSLSSEYECYDYEYYGRWHNIINGLLPCTQLDSVHNQSRMKLHKAIELLHKRTSNVLILSLVRSFSWMLLYVILARQLHPDVTGNDIEKASLFKRVNEANAVLSDPIKREEYDNRYSYHRPETEYSPRGQTNQRASTSTSGRHYGINEDVWYANHYGIHAARSGRWTGRINMNYGSHIPEQMYEAQMESIRRQEATQRIQNGYMLRRELRLKKQAEEAEKERQANKQTQTKEESECTIS</sequence>
<evidence type="ECO:0000259" key="5">
    <source>
        <dbReference type="PROSITE" id="PS50132"/>
    </source>
</evidence>
<dbReference type="OrthoDB" id="196547at2759"/>
<dbReference type="InterPro" id="IPR016137">
    <property type="entry name" value="RGS"/>
</dbReference>
<dbReference type="InterPro" id="IPR018490">
    <property type="entry name" value="cNMP-bd_dom_sf"/>
</dbReference>
<accession>A0A1V9ZB59</accession>
<organism evidence="6 7">
    <name type="scientific">Thraustotheca clavata</name>
    <dbReference type="NCBI Taxonomy" id="74557"/>
    <lineage>
        <taxon>Eukaryota</taxon>
        <taxon>Sar</taxon>
        <taxon>Stramenopiles</taxon>
        <taxon>Oomycota</taxon>
        <taxon>Saprolegniomycetes</taxon>
        <taxon>Saprolegniales</taxon>
        <taxon>Achlyaceae</taxon>
        <taxon>Thraustotheca</taxon>
    </lineage>
</organism>
<dbReference type="CDD" id="cd00038">
    <property type="entry name" value="CAP_ED"/>
    <property type="match status" value="3"/>
</dbReference>
<feature type="domain" description="RGS" evidence="5">
    <location>
        <begin position="799"/>
        <end position="917"/>
    </location>
</feature>
<feature type="domain" description="J" evidence="4">
    <location>
        <begin position="2049"/>
        <end position="2124"/>
    </location>
</feature>
<dbReference type="Pfam" id="PF00615">
    <property type="entry name" value="RGS"/>
    <property type="match status" value="2"/>
</dbReference>
<dbReference type="PANTHER" id="PTHR10845">
    <property type="entry name" value="REGULATOR OF G PROTEIN SIGNALING"/>
    <property type="match status" value="1"/>
</dbReference>
<feature type="domain" description="RGS" evidence="5">
    <location>
        <begin position="1433"/>
        <end position="1563"/>
    </location>
</feature>
<feature type="region of interest" description="Disordered" evidence="1">
    <location>
        <begin position="2222"/>
        <end position="2247"/>
    </location>
</feature>
<dbReference type="SMART" id="SM00315">
    <property type="entry name" value="RGS"/>
    <property type="match status" value="2"/>
</dbReference>
<feature type="compositionally biased region" description="Basic and acidic residues" evidence="1">
    <location>
        <begin position="2123"/>
        <end position="2133"/>
    </location>
</feature>
<evidence type="ECO:0000313" key="6">
    <source>
        <dbReference type="EMBL" id="OQR95090.1"/>
    </source>
</evidence>
<dbReference type="InterPro" id="IPR044926">
    <property type="entry name" value="RGS_subdomain_2"/>
</dbReference>
<dbReference type="GO" id="GO:0004672">
    <property type="term" value="F:protein kinase activity"/>
    <property type="evidence" value="ECO:0007669"/>
    <property type="project" value="InterPro"/>
</dbReference>
<evidence type="ECO:0000256" key="1">
    <source>
        <dbReference type="SAM" id="MobiDB-lite"/>
    </source>
</evidence>
<dbReference type="InterPro" id="IPR036305">
    <property type="entry name" value="RGS_sf"/>
</dbReference>
<name>A0A1V9ZB59_9STRA</name>
<dbReference type="PROSITE" id="PS50132">
    <property type="entry name" value="RGS"/>
    <property type="match status" value="2"/>
</dbReference>
<evidence type="ECO:0000259" key="2">
    <source>
        <dbReference type="PROSITE" id="PS50011"/>
    </source>
</evidence>
<dbReference type="STRING" id="74557.A0A1V9ZB59"/>
<feature type="domain" description="Cyclic nucleotide-binding" evidence="3">
    <location>
        <begin position="1177"/>
        <end position="1297"/>
    </location>
</feature>
<evidence type="ECO:0000313" key="7">
    <source>
        <dbReference type="Proteomes" id="UP000243217"/>
    </source>
</evidence>
<dbReference type="EMBL" id="JNBS01002144">
    <property type="protein sequence ID" value="OQR95090.1"/>
    <property type="molecule type" value="Genomic_DNA"/>
</dbReference>
<feature type="compositionally biased region" description="Polar residues" evidence="1">
    <location>
        <begin position="2136"/>
        <end position="2148"/>
    </location>
</feature>
<dbReference type="Pfam" id="PF00027">
    <property type="entry name" value="cNMP_binding"/>
    <property type="match status" value="2"/>
</dbReference>
<feature type="domain" description="Protein kinase" evidence="2">
    <location>
        <begin position="1657"/>
        <end position="1965"/>
    </location>
</feature>
<dbReference type="InterPro" id="IPR000719">
    <property type="entry name" value="Prot_kinase_dom"/>
</dbReference>
<dbReference type="CDD" id="cd07440">
    <property type="entry name" value="RGS"/>
    <property type="match status" value="1"/>
</dbReference>
<dbReference type="PROSITE" id="PS50042">
    <property type="entry name" value="CNMP_BINDING_3"/>
    <property type="match status" value="3"/>
</dbReference>
<feature type="domain" description="Cyclic nucleotide-binding" evidence="3">
    <location>
        <begin position="1310"/>
        <end position="1430"/>
    </location>
</feature>
<dbReference type="Gene3D" id="1.10.287.110">
    <property type="entry name" value="DnaJ domain"/>
    <property type="match status" value="1"/>
</dbReference>
<dbReference type="InterPro" id="IPR001623">
    <property type="entry name" value="DnaJ_domain"/>
</dbReference>
<dbReference type="SMART" id="SM00100">
    <property type="entry name" value="cNMP"/>
    <property type="match status" value="3"/>
</dbReference>
<dbReference type="InterPro" id="IPR011009">
    <property type="entry name" value="Kinase-like_dom_sf"/>
</dbReference>
<dbReference type="InterPro" id="IPR018253">
    <property type="entry name" value="DnaJ_domain_CS"/>
</dbReference>
<evidence type="ECO:0000259" key="4">
    <source>
        <dbReference type="PROSITE" id="PS50076"/>
    </source>
</evidence>
<feature type="domain" description="Cyclic nucleotide-binding" evidence="3">
    <location>
        <begin position="558"/>
        <end position="680"/>
    </location>
</feature>
<dbReference type="Gene3D" id="1.10.510.10">
    <property type="entry name" value="Transferase(Phosphotransferase) domain 1"/>
    <property type="match status" value="1"/>
</dbReference>
<dbReference type="Proteomes" id="UP000243217">
    <property type="component" value="Unassembled WGS sequence"/>
</dbReference>
<protein>
    <submittedName>
        <fullName evidence="6">Uncharacterized protein</fullName>
    </submittedName>
</protein>
<evidence type="ECO:0000259" key="3">
    <source>
        <dbReference type="PROSITE" id="PS50042"/>
    </source>
</evidence>